<organism evidence="1 2">
    <name type="scientific">Escherichia coli O104:H4 (strain 2011C-3493)</name>
    <dbReference type="NCBI Taxonomy" id="1133852"/>
    <lineage>
        <taxon>Bacteria</taxon>
        <taxon>Pseudomonadati</taxon>
        <taxon>Pseudomonadota</taxon>
        <taxon>Gammaproteobacteria</taxon>
        <taxon>Enterobacterales</taxon>
        <taxon>Enterobacteriaceae</taxon>
        <taxon>Escherichia</taxon>
    </lineage>
</organism>
<dbReference type="EMBL" id="CP003289">
    <property type="protein sequence ID" value="AFS75895.1"/>
    <property type="molecule type" value="Genomic_DNA"/>
</dbReference>
<dbReference type="Proteomes" id="UP000006167">
    <property type="component" value="Chromosome"/>
</dbReference>
<dbReference type="KEGG" id="esl:O3K_20150"/>
<accession>A0A0E0Y3M0</accession>
<evidence type="ECO:0000313" key="1">
    <source>
        <dbReference type="EMBL" id="AFS75895.1"/>
    </source>
</evidence>
<gene>
    <name evidence="1" type="ordered locus">O3K_20150</name>
</gene>
<dbReference type="PATRIC" id="fig|1133852.3.peg.4199"/>
<reference evidence="1 2" key="1">
    <citation type="journal article" date="2012" name="PLoS ONE">
        <title>Genomic comparison of Escherichia coli O104:H4 isolates from 2009 and 2011 reveals plasmid, and prophage heterogeneity, including Shiga toxin encoding phage stx2.</title>
        <authorList>
            <consortium name="Threat Characterization Consortium"/>
            <person name="Ahmed S.A."/>
            <person name="Awosika J."/>
            <person name="Baldwin C."/>
            <person name="Bishop-Lilly K.A."/>
            <person name="Biswas B."/>
            <person name="Broomall S."/>
            <person name="Chain P.S."/>
            <person name="Chertkov O."/>
            <person name="Chokoshvili O."/>
            <person name="Coyne S."/>
            <person name="Davenport K."/>
            <person name="Detter J.C."/>
            <person name="Dorman W."/>
            <person name="Erkkila T.H."/>
            <person name="Folster J.P."/>
            <person name="Frey K.G."/>
            <person name="George M."/>
            <person name="Gleasner C."/>
            <person name="Henry M."/>
            <person name="Hill K.K."/>
            <person name="Hubbard K."/>
            <person name="Insalaco J."/>
            <person name="Johnson S."/>
            <person name="Kitzmiller A."/>
            <person name="Krepps M."/>
            <person name="Lo C.C."/>
            <person name="Luu T."/>
            <person name="McNew L.A."/>
            <person name="Minogue T."/>
            <person name="Munk C.A."/>
            <person name="Osborne B."/>
            <person name="Patel M."/>
            <person name="Reitenga K.G."/>
            <person name="Rosenzweig C.N."/>
            <person name="Shea A."/>
            <person name="Shen X."/>
            <person name="Strockbine N."/>
            <person name="Tarr C."/>
            <person name="Teshima H."/>
            <person name="van Gieson E."/>
            <person name="Verratti K."/>
            <person name="Wolcott M."/>
            <person name="Xie G."/>
            <person name="Sozhamannan S."/>
            <person name="Gibbons H.S."/>
        </authorList>
    </citation>
    <scope>NUCLEOTIDE SEQUENCE [LARGE SCALE GENOMIC DNA]</scope>
    <source>
        <strain evidence="1 2">2011C-3493</strain>
    </source>
</reference>
<evidence type="ECO:0008006" key="3">
    <source>
        <dbReference type="Google" id="ProtNLM"/>
    </source>
</evidence>
<sequence length="121" mass="13812">MHNLSIYDLNSIQFREKFTEQLLVNVENGRVVSNYHLPDGAIAGSVEALLELAERARLIKPLTNHHDDDLHFTGRMVSHYENGVEVSRERLRDDCCFGTLPEFSELLTRCDYRIIQGGSHG</sequence>
<protein>
    <recommendedName>
        <fullName evidence="3">Prophage protein</fullName>
    </recommendedName>
</protein>
<dbReference type="RefSeq" id="WP_000551755.1">
    <property type="nucleotide sequence ID" value="NC_018658.1"/>
</dbReference>
<dbReference type="AlphaFoldDB" id="A0A0E0Y3M0"/>
<proteinExistence type="predicted"/>
<evidence type="ECO:0000313" key="2">
    <source>
        <dbReference type="Proteomes" id="UP000006167"/>
    </source>
</evidence>
<name>A0A0E0Y3M0_ECO1C</name>
<dbReference type="HOGENOM" id="CLU_165394_0_0_6"/>